<dbReference type="InterPro" id="IPR000674">
    <property type="entry name" value="Ald_Oxase/Xan_DH_a/b"/>
</dbReference>
<organism evidence="2">
    <name type="scientific">marine metagenome</name>
    <dbReference type="NCBI Taxonomy" id="408172"/>
    <lineage>
        <taxon>unclassified sequences</taxon>
        <taxon>metagenomes</taxon>
        <taxon>ecological metagenomes</taxon>
    </lineage>
</organism>
<accession>A0A381SQH9</accession>
<dbReference type="GO" id="GO:0016491">
    <property type="term" value="F:oxidoreductase activity"/>
    <property type="evidence" value="ECO:0007669"/>
    <property type="project" value="InterPro"/>
</dbReference>
<dbReference type="InterPro" id="IPR008274">
    <property type="entry name" value="AldOxase/xan_DH_MoCoBD1"/>
</dbReference>
<feature type="non-terminal residue" evidence="2">
    <location>
        <position position="1"/>
    </location>
</feature>
<dbReference type="SUPFAM" id="SSF56003">
    <property type="entry name" value="Molybdenum cofactor-binding domain"/>
    <property type="match status" value="1"/>
</dbReference>
<dbReference type="InterPro" id="IPR037165">
    <property type="entry name" value="AldOxase/xan_DH_Mopterin-bd_sf"/>
</dbReference>
<dbReference type="Gene3D" id="3.30.365.10">
    <property type="entry name" value="Aldehyde oxidase/xanthine dehydrogenase, molybdopterin binding domain"/>
    <property type="match status" value="4"/>
</dbReference>
<name>A0A381SQH9_9ZZZZ</name>
<reference evidence="2" key="1">
    <citation type="submission" date="2018-05" db="EMBL/GenBank/DDBJ databases">
        <authorList>
            <person name="Lanie J.A."/>
            <person name="Ng W.-L."/>
            <person name="Kazmierczak K.M."/>
            <person name="Andrzejewski T.M."/>
            <person name="Davidsen T.M."/>
            <person name="Wayne K.J."/>
            <person name="Tettelin H."/>
            <person name="Glass J.I."/>
            <person name="Rusch D."/>
            <person name="Podicherti R."/>
            <person name="Tsui H.-C.T."/>
            <person name="Winkler M.E."/>
        </authorList>
    </citation>
    <scope>NUCLEOTIDE SEQUENCE</scope>
</reference>
<dbReference type="Pfam" id="PF20256">
    <property type="entry name" value="MoCoBD_2"/>
    <property type="match status" value="1"/>
</dbReference>
<dbReference type="InterPro" id="IPR036856">
    <property type="entry name" value="Ald_Oxase/Xan_DH_a/b_sf"/>
</dbReference>
<protein>
    <recommendedName>
        <fullName evidence="1">Aldehyde oxidase/xanthine dehydrogenase a/b hammerhead domain-containing protein</fullName>
    </recommendedName>
</protein>
<sequence>VGTSPTRRDLRDKVTGRAEYAADISFDDMLYAKVLRSPHPHARILSVDTLEACMLPGVKAIVTPFDIPDGRVAPDVSILDQKVRFVGDEVAVVAADNPFTAELALKLIKVSYEVLSFSSTTDEALSDSAEPIHEDGNLINNEPLVEQRGNIKEGFAEADLIVEESFTTPAHSPAPLEPRTALAKWDGSKLTVWKSSRGIHADKTALSQALGLPAESVRVIGPHMGAGYGGKDETRTAALASILSMRTQAPVRLELTREEEFVAGRRRHSTQTTLRMGLKKDGEITAIHAKTVMDTGAYLSSGPGVVRRAGQGALYLYRCSNVRYEGYLVYTNTPTAGSYRALGAPQGHYALECVADLAAESLGIDSLEFRRKNHVTIEGQPGERITPINQIVDTQPSEGGIPFSSNGLSECLELGADRIGWGQPVEGIDKSASRSIKRGRGMSMFIYRGGPGGKSHASIALTKDSSYSLSTGVMDVGEGSATVLSQIASQVLSIPYDAIDLVMGDTDITPEASITAGSSVTFSSGLAVKNAAEMLRDKIIYQASLFLGESQHVLSLQGSEVTSDSGASLSISDLVEHSGPISAEATIVPGSPDYVINSFGAHFVEVEVDVETGKVNISRYVAAHDAGTVINPKMAENQVRGGVSQMMGFTFLEDMETDPGTGIVVNSNFLDHKSPTILDFPDIDVIFADIIDPIGPFGAKSLGEPPCIGPAPTIANAIYDAVGIRITDLPITPHKLLAAIKSHKA</sequence>
<dbReference type="Pfam" id="PF01315">
    <property type="entry name" value="Ald_Xan_dh_C"/>
    <property type="match status" value="1"/>
</dbReference>
<dbReference type="InterPro" id="IPR016208">
    <property type="entry name" value="Ald_Oxase/xanthine_DH-like"/>
</dbReference>
<dbReference type="SMART" id="SM01008">
    <property type="entry name" value="Ald_Xan_dh_C"/>
    <property type="match status" value="1"/>
</dbReference>
<dbReference type="SUPFAM" id="SSF54665">
    <property type="entry name" value="CO dehydrogenase molybdoprotein N-domain-like"/>
    <property type="match status" value="1"/>
</dbReference>
<evidence type="ECO:0000313" key="2">
    <source>
        <dbReference type="EMBL" id="SVA05591.1"/>
    </source>
</evidence>
<dbReference type="AlphaFoldDB" id="A0A381SQH9"/>
<evidence type="ECO:0000259" key="1">
    <source>
        <dbReference type="SMART" id="SM01008"/>
    </source>
</evidence>
<dbReference type="GO" id="GO:0005506">
    <property type="term" value="F:iron ion binding"/>
    <property type="evidence" value="ECO:0007669"/>
    <property type="project" value="InterPro"/>
</dbReference>
<dbReference type="Pfam" id="PF02738">
    <property type="entry name" value="MoCoBD_1"/>
    <property type="match status" value="1"/>
</dbReference>
<feature type="domain" description="Aldehyde oxidase/xanthine dehydrogenase a/b hammerhead" evidence="1">
    <location>
        <begin position="15"/>
        <end position="116"/>
    </location>
</feature>
<dbReference type="Gene3D" id="3.90.1170.50">
    <property type="entry name" value="Aldehyde oxidase/xanthine dehydrogenase, a/b hammerhead"/>
    <property type="match status" value="1"/>
</dbReference>
<dbReference type="InterPro" id="IPR046867">
    <property type="entry name" value="AldOxase/xan_DH_MoCoBD2"/>
</dbReference>
<proteinExistence type="predicted"/>
<dbReference type="EMBL" id="UINC01003356">
    <property type="protein sequence ID" value="SVA05591.1"/>
    <property type="molecule type" value="Genomic_DNA"/>
</dbReference>
<dbReference type="PANTHER" id="PTHR11908:SF157">
    <property type="entry name" value="XANTHINE DEHYDROGENASE SUBUNIT D-RELATED"/>
    <property type="match status" value="1"/>
</dbReference>
<dbReference type="PANTHER" id="PTHR11908">
    <property type="entry name" value="XANTHINE DEHYDROGENASE"/>
    <property type="match status" value="1"/>
</dbReference>
<gene>
    <name evidence="2" type="ORF">METZ01_LOCUS58445</name>
</gene>